<dbReference type="EMBL" id="QGKX02000095">
    <property type="protein sequence ID" value="KAF3570717.1"/>
    <property type="molecule type" value="Genomic_DNA"/>
</dbReference>
<evidence type="ECO:0000313" key="2">
    <source>
        <dbReference type="Proteomes" id="UP000712600"/>
    </source>
</evidence>
<dbReference type="Proteomes" id="UP000712600">
    <property type="component" value="Unassembled WGS sequence"/>
</dbReference>
<sequence>MLVDKSSVFLVVEPAVAVLTPKGFLVGGLLSLFLTETLPVSVVTPTFSSPWVDVDFSTSPCSSALLNLSFLLDLRKSLALPSSACGAPDDPSRTLTGGESTKDFSSYRLFLNCEADLAPSLKSSLSLDREECWNLHPVATHLSSPRLSP</sequence>
<protein>
    <submittedName>
        <fullName evidence="1">Uncharacterized protein</fullName>
    </submittedName>
</protein>
<accession>A0A8S9RDC8</accession>
<evidence type="ECO:0000313" key="1">
    <source>
        <dbReference type="EMBL" id="KAF3570717.1"/>
    </source>
</evidence>
<organism evidence="1 2">
    <name type="scientific">Brassica cretica</name>
    <name type="common">Mustard</name>
    <dbReference type="NCBI Taxonomy" id="69181"/>
    <lineage>
        <taxon>Eukaryota</taxon>
        <taxon>Viridiplantae</taxon>
        <taxon>Streptophyta</taxon>
        <taxon>Embryophyta</taxon>
        <taxon>Tracheophyta</taxon>
        <taxon>Spermatophyta</taxon>
        <taxon>Magnoliopsida</taxon>
        <taxon>eudicotyledons</taxon>
        <taxon>Gunneridae</taxon>
        <taxon>Pentapetalae</taxon>
        <taxon>rosids</taxon>
        <taxon>malvids</taxon>
        <taxon>Brassicales</taxon>
        <taxon>Brassicaceae</taxon>
        <taxon>Brassiceae</taxon>
        <taxon>Brassica</taxon>
    </lineage>
</organism>
<name>A0A8S9RDC8_BRACR</name>
<gene>
    <name evidence="1" type="ORF">F2Q69_00061480</name>
</gene>
<proteinExistence type="predicted"/>
<reference evidence="1" key="1">
    <citation type="submission" date="2019-12" db="EMBL/GenBank/DDBJ databases">
        <title>Genome sequencing and annotation of Brassica cretica.</title>
        <authorList>
            <person name="Studholme D.J."/>
            <person name="Sarris P."/>
        </authorList>
    </citation>
    <scope>NUCLEOTIDE SEQUENCE</scope>
    <source>
        <strain evidence="1">PFS-109/04</strain>
        <tissue evidence="1">Leaf</tissue>
    </source>
</reference>
<dbReference type="AlphaFoldDB" id="A0A8S9RDC8"/>
<comment type="caution">
    <text evidence="1">The sequence shown here is derived from an EMBL/GenBank/DDBJ whole genome shotgun (WGS) entry which is preliminary data.</text>
</comment>